<proteinExistence type="predicted"/>
<evidence type="ECO:0000313" key="2">
    <source>
        <dbReference type="Proteomes" id="UP000000305"/>
    </source>
</evidence>
<sequence length="49" mass="5614">MAPRKVKKTSGDHEEPGPFYENMELHFSHAIQVLHPIVQNARKPHLALL</sequence>
<dbReference type="PhylomeDB" id="E9FU99"/>
<evidence type="ECO:0000313" key="1">
    <source>
        <dbReference type="EMBL" id="EFX88959.1"/>
    </source>
</evidence>
<protein>
    <submittedName>
        <fullName evidence="1">Uncharacterized protein</fullName>
    </submittedName>
</protein>
<dbReference type="AlphaFoldDB" id="E9FU99"/>
<accession>E9FU99</accession>
<organism evidence="1 2">
    <name type="scientific">Daphnia pulex</name>
    <name type="common">Water flea</name>
    <dbReference type="NCBI Taxonomy" id="6669"/>
    <lineage>
        <taxon>Eukaryota</taxon>
        <taxon>Metazoa</taxon>
        <taxon>Ecdysozoa</taxon>
        <taxon>Arthropoda</taxon>
        <taxon>Crustacea</taxon>
        <taxon>Branchiopoda</taxon>
        <taxon>Diplostraca</taxon>
        <taxon>Cladocera</taxon>
        <taxon>Anomopoda</taxon>
        <taxon>Daphniidae</taxon>
        <taxon>Daphnia</taxon>
    </lineage>
</organism>
<keyword evidence="2" id="KW-1185">Reference proteome</keyword>
<gene>
    <name evidence="1" type="ORF">DAPPUDRAFT_233986</name>
</gene>
<dbReference type="KEGG" id="dpx:DAPPUDRAFT_233986"/>
<name>E9FU99_DAPPU</name>
<dbReference type="HOGENOM" id="CLU_3144336_0_0_1"/>
<dbReference type="EMBL" id="GL732525">
    <property type="protein sequence ID" value="EFX88959.1"/>
    <property type="molecule type" value="Genomic_DNA"/>
</dbReference>
<dbReference type="InParanoid" id="E9FU99"/>
<dbReference type="Proteomes" id="UP000000305">
    <property type="component" value="Unassembled WGS sequence"/>
</dbReference>
<reference evidence="1 2" key="1">
    <citation type="journal article" date="2011" name="Science">
        <title>The ecoresponsive genome of Daphnia pulex.</title>
        <authorList>
            <person name="Colbourne J.K."/>
            <person name="Pfrender M.E."/>
            <person name="Gilbert D."/>
            <person name="Thomas W.K."/>
            <person name="Tucker A."/>
            <person name="Oakley T.H."/>
            <person name="Tokishita S."/>
            <person name="Aerts A."/>
            <person name="Arnold G.J."/>
            <person name="Basu M.K."/>
            <person name="Bauer D.J."/>
            <person name="Caceres C.E."/>
            <person name="Carmel L."/>
            <person name="Casola C."/>
            <person name="Choi J.H."/>
            <person name="Detter J.C."/>
            <person name="Dong Q."/>
            <person name="Dusheyko S."/>
            <person name="Eads B.D."/>
            <person name="Frohlich T."/>
            <person name="Geiler-Samerotte K.A."/>
            <person name="Gerlach D."/>
            <person name="Hatcher P."/>
            <person name="Jogdeo S."/>
            <person name="Krijgsveld J."/>
            <person name="Kriventseva E.V."/>
            <person name="Kultz D."/>
            <person name="Laforsch C."/>
            <person name="Lindquist E."/>
            <person name="Lopez J."/>
            <person name="Manak J.R."/>
            <person name="Muller J."/>
            <person name="Pangilinan J."/>
            <person name="Patwardhan R.P."/>
            <person name="Pitluck S."/>
            <person name="Pritham E.J."/>
            <person name="Rechtsteiner A."/>
            <person name="Rho M."/>
            <person name="Rogozin I.B."/>
            <person name="Sakarya O."/>
            <person name="Salamov A."/>
            <person name="Schaack S."/>
            <person name="Shapiro H."/>
            <person name="Shiga Y."/>
            <person name="Skalitzky C."/>
            <person name="Smith Z."/>
            <person name="Souvorov A."/>
            <person name="Sung W."/>
            <person name="Tang Z."/>
            <person name="Tsuchiya D."/>
            <person name="Tu H."/>
            <person name="Vos H."/>
            <person name="Wang M."/>
            <person name="Wolf Y.I."/>
            <person name="Yamagata H."/>
            <person name="Yamada T."/>
            <person name="Ye Y."/>
            <person name="Shaw J.R."/>
            <person name="Andrews J."/>
            <person name="Crease T.J."/>
            <person name="Tang H."/>
            <person name="Lucas S.M."/>
            <person name="Robertson H.M."/>
            <person name="Bork P."/>
            <person name="Koonin E.V."/>
            <person name="Zdobnov E.M."/>
            <person name="Grigoriev I.V."/>
            <person name="Lynch M."/>
            <person name="Boore J.L."/>
        </authorList>
    </citation>
    <scope>NUCLEOTIDE SEQUENCE [LARGE SCALE GENOMIC DNA]</scope>
</reference>